<dbReference type="RefSeq" id="WP_191321550.1">
    <property type="nucleotide sequence ID" value="NZ_BNCG01000125.1"/>
</dbReference>
<accession>A0ABV7UJI4</accession>
<dbReference type="EMBL" id="JBHRYC010000081">
    <property type="protein sequence ID" value="MFC3638860.1"/>
    <property type="molecule type" value="Genomic_DNA"/>
</dbReference>
<evidence type="ECO:0000313" key="2">
    <source>
        <dbReference type="Proteomes" id="UP001595704"/>
    </source>
</evidence>
<keyword evidence="2" id="KW-1185">Reference proteome</keyword>
<name>A0ABV7UJI4_9HYPH</name>
<dbReference type="Proteomes" id="UP001595704">
    <property type="component" value="Unassembled WGS sequence"/>
</dbReference>
<reference evidence="2" key="1">
    <citation type="journal article" date="2019" name="Int. J. Syst. Evol. Microbiol.">
        <title>The Global Catalogue of Microorganisms (GCM) 10K type strain sequencing project: providing services to taxonomists for standard genome sequencing and annotation.</title>
        <authorList>
            <consortium name="The Broad Institute Genomics Platform"/>
            <consortium name="The Broad Institute Genome Sequencing Center for Infectious Disease"/>
            <person name="Wu L."/>
            <person name="Ma J."/>
        </authorList>
    </citation>
    <scope>NUCLEOTIDE SEQUENCE [LARGE SCALE GENOMIC DNA]</scope>
    <source>
        <strain evidence="2">KCTC 42282</strain>
    </source>
</reference>
<proteinExistence type="predicted"/>
<comment type="caution">
    <text evidence="1">The sequence shown here is derived from an EMBL/GenBank/DDBJ whole genome shotgun (WGS) entry which is preliminary data.</text>
</comment>
<protein>
    <submittedName>
        <fullName evidence="1">Uncharacterized protein</fullName>
    </submittedName>
</protein>
<organism evidence="1 2">
    <name type="scientific">Camelimonas fluminis</name>
    <dbReference type="NCBI Taxonomy" id="1576911"/>
    <lineage>
        <taxon>Bacteria</taxon>
        <taxon>Pseudomonadati</taxon>
        <taxon>Pseudomonadota</taxon>
        <taxon>Alphaproteobacteria</taxon>
        <taxon>Hyphomicrobiales</taxon>
        <taxon>Chelatococcaceae</taxon>
        <taxon>Camelimonas</taxon>
    </lineage>
</organism>
<evidence type="ECO:0000313" key="1">
    <source>
        <dbReference type="EMBL" id="MFC3638860.1"/>
    </source>
</evidence>
<sequence>MTDRTEREPNPGSREAIAQGCTCPVIDNGHGRGYMGGAKDKNGETIFVYTFGCPVHDRRPTEALAGKGGDNGQ</sequence>
<gene>
    <name evidence="1" type="ORF">ACFONL_16080</name>
</gene>